<dbReference type="Proteomes" id="UP000198672">
    <property type="component" value="Unassembled WGS sequence"/>
</dbReference>
<sequence length="189" mass="20266">MLMLSHLPLTAAQAQPTPTPAEAMAQAIARMMESMGLTGPTPATAVGVPPLPSALNPAATLSPWPTPTPDQAAQQAGTVAESTWRTLQNALNAAAPPSGTALEGLWEDNQGGLLIVQGRFYRLYSACRGYIEGEIRVQAAQVELSNRSEQFAQSFEFALDQGRLALRDQQGQLYLYRRLILTPTAEPAH</sequence>
<accession>A0A1H3FT65</accession>
<gene>
    <name evidence="1" type="ORF">SAMN05421644_12044</name>
</gene>
<keyword evidence="2" id="KW-1185">Reference proteome</keyword>
<dbReference type="OrthoDB" id="5772903at2"/>
<evidence type="ECO:0000313" key="2">
    <source>
        <dbReference type="Proteomes" id="UP000198672"/>
    </source>
</evidence>
<proteinExistence type="predicted"/>
<dbReference type="AlphaFoldDB" id="A0A1H3FT65"/>
<name>A0A1H3FT65_ALLWA</name>
<organism evidence="1 2">
    <name type="scientific">Allochromatium warmingii</name>
    <name type="common">Chromatium warmingii</name>
    <dbReference type="NCBI Taxonomy" id="61595"/>
    <lineage>
        <taxon>Bacteria</taxon>
        <taxon>Pseudomonadati</taxon>
        <taxon>Pseudomonadota</taxon>
        <taxon>Gammaproteobacteria</taxon>
        <taxon>Chromatiales</taxon>
        <taxon>Chromatiaceae</taxon>
        <taxon>Allochromatium</taxon>
    </lineage>
</organism>
<evidence type="ECO:0000313" key="1">
    <source>
        <dbReference type="EMBL" id="SDX93578.1"/>
    </source>
</evidence>
<reference evidence="2" key="1">
    <citation type="submission" date="2016-10" db="EMBL/GenBank/DDBJ databases">
        <authorList>
            <person name="Varghese N."/>
            <person name="Submissions S."/>
        </authorList>
    </citation>
    <scope>NUCLEOTIDE SEQUENCE [LARGE SCALE GENOMIC DNA]</scope>
    <source>
        <strain evidence="2">DSM 173</strain>
    </source>
</reference>
<protein>
    <submittedName>
        <fullName evidence="1">Uncharacterized protein</fullName>
    </submittedName>
</protein>
<dbReference type="EMBL" id="FNOW01000020">
    <property type="protein sequence ID" value="SDX93578.1"/>
    <property type="molecule type" value="Genomic_DNA"/>
</dbReference>